<feature type="domain" description="Calcineurin-like phosphoesterase" evidence="1">
    <location>
        <begin position="1"/>
        <end position="234"/>
    </location>
</feature>
<dbReference type="InterPro" id="IPR051158">
    <property type="entry name" value="Metallophosphoesterase_sf"/>
</dbReference>
<accession>A0A518I2U9</accession>
<dbReference type="Gene3D" id="3.60.21.10">
    <property type="match status" value="1"/>
</dbReference>
<reference evidence="2 3" key="1">
    <citation type="submission" date="2019-03" db="EMBL/GenBank/DDBJ databases">
        <title>Deep-cultivation of Planctomycetes and their phenomic and genomic characterization uncovers novel biology.</title>
        <authorList>
            <person name="Wiegand S."/>
            <person name="Jogler M."/>
            <person name="Boedeker C."/>
            <person name="Pinto D."/>
            <person name="Vollmers J."/>
            <person name="Rivas-Marin E."/>
            <person name="Kohn T."/>
            <person name="Peeters S.H."/>
            <person name="Heuer A."/>
            <person name="Rast P."/>
            <person name="Oberbeckmann S."/>
            <person name="Bunk B."/>
            <person name="Jeske O."/>
            <person name="Meyerdierks A."/>
            <person name="Storesund J.E."/>
            <person name="Kallscheuer N."/>
            <person name="Luecker S."/>
            <person name="Lage O.M."/>
            <person name="Pohl T."/>
            <person name="Merkel B.J."/>
            <person name="Hornburger P."/>
            <person name="Mueller R.-W."/>
            <person name="Bruemmer F."/>
            <person name="Labrenz M."/>
            <person name="Spormann A.M."/>
            <person name="Op den Camp H."/>
            <person name="Overmann J."/>
            <person name="Amann R."/>
            <person name="Jetten M.S.M."/>
            <person name="Mascher T."/>
            <person name="Medema M.H."/>
            <person name="Devos D.P."/>
            <person name="Kaster A.-K."/>
            <person name="Ovreas L."/>
            <person name="Rohde M."/>
            <person name="Galperin M.Y."/>
            <person name="Jogler C."/>
        </authorList>
    </citation>
    <scope>NUCLEOTIDE SEQUENCE [LARGE SCALE GENOMIC DNA]</scope>
    <source>
        <strain evidence="2 3">Enr13</strain>
    </source>
</reference>
<dbReference type="SUPFAM" id="SSF56300">
    <property type="entry name" value="Metallo-dependent phosphatases"/>
    <property type="match status" value="1"/>
</dbReference>
<dbReference type="KEGG" id="snep:Enr13x_72830"/>
<evidence type="ECO:0000313" key="3">
    <source>
        <dbReference type="Proteomes" id="UP000319004"/>
    </source>
</evidence>
<protein>
    <submittedName>
        <fullName evidence="2">Calcineurin-like phosphoesterase superfamily domain protein</fullName>
    </submittedName>
</protein>
<proteinExistence type="predicted"/>
<gene>
    <name evidence="2" type="ORF">Enr13x_72830</name>
</gene>
<dbReference type="InterPro" id="IPR004843">
    <property type="entry name" value="Calcineurin-like_PHP"/>
</dbReference>
<dbReference type="PANTHER" id="PTHR31302">
    <property type="entry name" value="TRANSMEMBRANE PROTEIN WITH METALLOPHOSPHOESTERASE DOMAIN-RELATED"/>
    <property type="match status" value="1"/>
</dbReference>
<name>A0A518I2U9_9BACT</name>
<dbReference type="AlphaFoldDB" id="A0A518I2U9"/>
<dbReference type="OrthoDB" id="9780884at2"/>
<dbReference type="InterPro" id="IPR029052">
    <property type="entry name" value="Metallo-depent_PP-like"/>
</dbReference>
<dbReference type="PANTHER" id="PTHR31302:SF0">
    <property type="entry name" value="TRANSMEMBRANE PROTEIN WITH METALLOPHOSPHOESTERASE DOMAIN"/>
    <property type="match status" value="1"/>
</dbReference>
<dbReference type="Proteomes" id="UP000319004">
    <property type="component" value="Chromosome"/>
</dbReference>
<evidence type="ECO:0000259" key="1">
    <source>
        <dbReference type="Pfam" id="PF00149"/>
    </source>
</evidence>
<evidence type="ECO:0000313" key="2">
    <source>
        <dbReference type="EMBL" id="QDV47374.1"/>
    </source>
</evidence>
<dbReference type="Pfam" id="PF00149">
    <property type="entry name" value="Metallophos"/>
    <property type="match status" value="1"/>
</dbReference>
<sequence length="264" mass="29269">MRLVWTSDLHLNHVNLRAWDTWIAQVSRCGADALVITGDISEAEDVVFQLRRLAESISLPIYFVLGNHDFYGSSIGSTRRDVASVARELPSLCYLTDASLIELTPGQFLVGEDGWGDGTEGDYENSPVRLNDFVAIEDFRQVDPASWPRLLREQGAQSADRLRQKLLALPESARGVTVATHVPPFRESCWYEGRTTDDLWAPFFVCGQVGAVLKQFAVEHPAIEITVLCGHTHHAGSAEMAPNLVVHTAAAEYGAPRVERVLEW</sequence>
<dbReference type="EMBL" id="CP037423">
    <property type="protein sequence ID" value="QDV47374.1"/>
    <property type="molecule type" value="Genomic_DNA"/>
</dbReference>
<dbReference type="RefSeq" id="WP_145391462.1">
    <property type="nucleotide sequence ID" value="NZ_CP037423.1"/>
</dbReference>
<dbReference type="GO" id="GO:0016787">
    <property type="term" value="F:hydrolase activity"/>
    <property type="evidence" value="ECO:0007669"/>
    <property type="project" value="InterPro"/>
</dbReference>
<keyword evidence="3" id="KW-1185">Reference proteome</keyword>
<organism evidence="2 3">
    <name type="scientific">Stieleria neptunia</name>
    <dbReference type="NCBI Taxonomy" id="2527979"/>
    <lineage>
        <taxon>Bacteria</taxon>
        <taxon>Pseudomonadati</taxon>
        <taxon>Planctomycetota</taxon>
        <taxon>Planctomycetia</taxon>
        <taxon>Pirellulales</taxon>
        <taxon>Pirellulaceae</taxon>
        <taxon>Stieleria</taxon>
    </lineage>
</organism>